<sequence length="186" mass="21091">MAHRMTVTFLGRALSAAASSSGSRPFSHCTAACLNRMYEPDYLELLKPKYPLYDTLNFTIKGYDYPVLESYQKFIHNVADSMELEIADAYAHPPKKLNVQKFKPNSSVIDSEYKLTVYERTVQVEKVQAPLYPLLLRTLQAALPEGVTLSVAEHSSDQEESRYVPDRDLKELKLQLDEMGGPTKKK</sequence>
<dbReference type="VEuPathDB" id="VectorBase:AFAF012058"/>
<dbReference type="SMART" id="SM01403">
    <property type="entry name" value="Ribosomal_S10"/>
    <property type="match status" value="1"/>
</dbReference>
<dbReference type="Proteomes" id="UP000075886">
    <property type="component" value="Unassembled WGS sequence"/>
</dbReference>
<accession>A0A182QKH5</accession>
<reference evidence="5" key="1">
    <citation type="submission" date="2014-01" db="EMBL/GenBank/DDBJ databases">
        <title>The Genome Sequence of Anopheles farauti FAR1 (V2).</title>
        <authorList>
            <consortium name="The Broad Institute Genomics Platform"/>
            <person name="Neafsey D.E."/>
            <person name="Besansky N."/>
            <person name="Howell P."/>
            <person name="Walton C."/>
            <person name="Young S.K."/>
            <person name="Zeng Q."/>
            <person name="Gargeya S."/>
            <person name="Fitzgerald M."/>
            <person name="Haas B."/>
            <person name="Abouelleil A."/>
            <person name="Allen A.W."/>
            <person name="Alvarado L."/>
            <person name="Arachchi H.M."/>
            <person name="Berlin A.M."/>
            <person name="Chapman S.B."/>
            <person name="Gainer-Dewar J."/>
            <person name="Goldberg J."/>
            <person name="Griggs A."/>
            <person name="Gujja S."/>
            <person name="Hansen M."/>
            <person name="Howarth C."/>
            <person name="Imamovic A."/>
            <person name="Ireland A."/>
            <person name="Larimer J."/>
            <person name="McCowan C."/>
            <person name="Murphy C."/>
            <person name="Pearson M."/>
            <person name="Poon T.W."/>
            <person name="Priest M."/>
            <person name="Roberts A."/>
            <person name="Saif S."/>
            <person name="Shea T."/>
            <person name="Sisk P."/>
            <person name="Sykes S."/>
            <person name="Wortman J."/>
            <person name="Nusbaum C."/>
            <person name="Birren B."/>
        </authorList>
    </citation>
    <scope>NUCLEOTIDE SEQUENCE [LARGE SCALE GENOMIC DNA]</scope>
    <source>
        <strain evidence="5">FAR1</strain>
    </source>
</reference>
<evidence type="ECO:0000313" key="4">
    <source>
        <dbReference type="EnsemblMetazoa" id="AFAF012058-PA"/>
    </source>
</evidence>
<name>A0A182QKH5_9DIPT</name>
<keyword evidence="2" id="KW-0687">Ribonucleoprotein</keyword>
<dbReference type="Pfam" id="PF00338">
    <property type="entry name" value="Ribosomal_S10"/>
    <property type="match status" value="1"/>
</dbReference>
<evidence type="ECO:0000259" key="3">
    <source>
        <dbReference type="SMART" id="SM01403"/>
    </source>
</evidence>
<dbReference type="GO" id="GO:0005761">
    <property type="term" value="C:mitochondrial ribosome"/>
    <property type="evidence" value="ECO:0007669"/>
    <property type="project" value="InterPro"/>
</dbReference>
<evidence type="ECO:0000313" key="5">
    <source>
        <dbReference type="Proteomes" id="UP000075886"/>
    </source>
</evidence>
<dbReference type="InterPro" id="IPR027486">
    <property type="entry name" value="Ribosomal_uS10_dom"/>
</dbReference>
<feature type="domain" description="Small ribosomal subunit protein uS10" evidence="3">
    <location>
        <begin position="57"/>
        <end position="152"/>
    </location>
</feature>
<dbReference type="EMBL" id="AXCN02000377">
    <property type="status" value="NOT_ANNOTATED_CDS"/>
    <property type="molecule type" value="Genomic_DNA"/>
</dbReference>
<dbReference type="InterPro" id="IPR027487">
    <property type="entry name" value="Ribosomal_mL48"/>
</dbReference>
<organism evidence="4 5">
    <name type="scientific">Anopheles farauti</name>
    <dbReference type="NCBI Taxonomy" id="69004"/>
    <lineage>
        <taxon>Eukaryota</taxon>
        <taxon>Metazoa</taxon>
        <taxon>Ecdysozoa</taxon>
        <taxon>Arthropoda</taxon>
        <taxon>Hexapoda</taxon>
        <taxon>Insecta</taxon>
        <taxon>Pterygota</taxon>
        <taxon>Neoptera</taxon>
        <taxon>Endopterygota</taxon>
        <taxon>Diptera</taxon>
        <taxon>Nematocera</taxon>
        <taxon>Culicoidea</taxon>
        <taxon>Culicidae</taxon>
        <taxon>Anophelinae</taxon>
        <taxon>Anopheles</taxon>
    </lineage>
</organism>
<reference evidence="4" key="2">
    <citation type="submission" date="2020-05" db="UniProtKB">
        <authorList>
            <consortium name="EnsemblMetazoa"/>
        </authorList>
    </citation>
    <scope>IDENTIFICATION</scope>
    <source>
        <strain evidence="4">FAR1</strain>
    </source>
</reference>
<dbReference type="GO" id="GO:1990904">
    <property type="term" value="C:ribonucleoprotein complex"/>
    <property type="evidence" value="ECO:0007669"/>
    <property type="project" value="UniProtKB-KW"/>
</dbReference>
<proteinExistence type="predicted"/>
<dbReference type="PANTHER" id="PTHR13473:SF0">
    <property type="entry name" value="LARGE RIBOSOMAL SUBUNIT PROTEIN ML48"/>
    <property type="match status" value="1"/>
</dbReference>
<dbReference type="AlphaFoldDB" id="A0A182QKH5"/>
<dbReference type="PANTHER" id="PTHR13473">
    <property type="entry name" value="MITOCHONDRIAL RIBOSOMAL PROTEIN L48"/>
    <property type="match status" value="1"/>
</dbReference>
<keyword evidence="5" id="KW-1185">Reference proteome</keyword>
<dbReference type="InterPro" id="IPR036838">
    <property type="entry name" value="Ribosomal_uS10_dom_sf"/>
</dbReference>
<dbReference type="SUPFAM" id="SSF54999">
    <property type="entry name" value="Ribosomal protein S10"/>
    <property type="match status" value="1"/>
</dbReference>
<dbReference type="STRING" id="69004.A0A182QKH5"/>
<keyword evidence="1" id="KW-0689">Ribosomal protein</keyword>
<dbReference type="EnsemblMetazoa" id="AFAF012058-RA">
    <property type="protein sequence ID" value="AFAF012058-PA"/>
    <property type="gene ID" value="AFAF012058"/>
</dbReference>
<evidence type="ECO:0000256" key="2">
    <source>
        <dbReference type="ARBA" id="ARBA00023274"/>
    </source>
</evidence>
<evidence type="ECO:0000256" key="1">
    <source>
        <dbReference type="ARBA" id="ARBA00022980"/>
    </source>
</evidence>
<protein>
    <recommendedName>
        <fullName evidence="3">Small ribosomal subunit protein uS10 domain-containing protein</fullName>
    </recommendedName>
</protein>